<dbReference type="GO" id="GO:0008061">
    <property type="term" value="F:chitin binding"/>
    <property type="evidence" value="ECO:0007669"/>
    <property type="project" value="InterPro"/>
</dbReference>
<dbReference type="InterPro" id="IPR001223">
    <property type="entry name" value="Glyco_hydro18_cat"/>
</dbReference>
<dbReference type="OrthoDB" id="9775889at2"/>
<feature type="domain" description="GH18" evidence="2">
    <location>
        <begin position="154"/>
        <end position="470"/>
    </location>
</feature>
<dbReference type="Gene3D" id="3.10.50.10">
    <property type="match status" value="1"/>
</dbReference>
<dbReference type="Gene3D" id="3.20.20.80">
    <property type="entry name" value="Glycosidases"/>
    <property type="match status" value="1"/>
</dbReference>
<accession>A0A267MGG8</accession>
<dbReference type="InterPro" id="IPR029070">
    <property type="entry name" value="Chitinase_insertion_sf"/>
</dbReference>
<feature type="transmembrane region" description="Helical" evidence="1">
    <location>
        <begin position="6"/>
        <end position="26"/>
    </location>
</feature>
<keyword evidence="4" id="KW-1185">Reference proteome</keyword>
<dbReference type="PANTHER" id="PTHR46066">
    <property type="entry name" value="CHITINASE DOMAIN-CONTAINING PROTEIN 1 FAMILY MEMBER"/>
    <property type="match status" value="1"/>
</dbReference>
<evidence type="ECO:0000256" key="1">
    <source>
        <dbReference type="SAM" id="Phobius"/>
    </source>
</evidence>
<dbReference type="AlphaFoldDB" id="A0A267MGG8"/>
<keyword evidence="1" id="KW-0812">Transmembrane</keyword>
<dbReference type="Proteomes" id="UP000216024">
    <property type="component" value="Unassembled WGS sequence"/>
</dbReference>
<organism evidence="3 4">
    <name type="scientific">Anaeromicrobium sediminis</name>
    <dbReference type="NCBI Taxonomy" id="1478221"/>
    <lineage>
        <taxon>Bacteria</taxon>
        <taxon>Bacillati</taxon>
        <taxon>Bacillota</taxon>
        <taxon>Clostridia</taxon>
        <taxon>Peptostreptococcales</taxon>
        <taxon>Thermotaleaceae</taxon>
        <taxon>Anaeromicrobium</taxon>
    </lineage>
</organism>
<proteinExistence type="predicted"/>
<dbReference type="SUPFAM" id="SSF51445">
    <property type="entry name" value="(Trans)glycosidases"/>
    <property type="match status" value="1"/>
</dbReference>
<evidence type="ECO:0000313" key="3">
    <source>
        <dbReference type="EMBL" id="PAB58669.1"/>
    </source>
</evidence>
<keyword evidence="1" id="KW-1133">Transmembrane helix</keyword>
<dbReference type="EMBL" id="NIBG01000013">
    <property type="protein sequence ID" value="PAB58669.1"/>
    <property type="molecule type" value="Genomic_DNA"/>
</dbReference>
<reference evidence="3 4" key="1">
    <citation type="submission" date="2017-06" db="EMBL/GenBank/DDBJ databases">
        <title>Draft genome sequence of anaerobic fermentative bacterium Anaeromicrobium sediminis DY2726D isolated from West Pacific Ocean sediments.</title>
        <authorList>
            <person name="Zeng X."/>
        </authorList>
    </citation>
    <scope>NUCLEOTIDE SEQUENCE [LARGE SCALE GENOMIC DNA]</scope>
    <source>
        <strain evidence="3 4">DY2726D</strain>
    </source>
</reference>
<dbReference type="RefSeq" id="WP_095134434.1">
    <property type="nucleotide sequence ID" value="NZ_NIBG01000013.1"/>
</dbReference>
<name>A0A267MGG8_9FIRM</name>
<dbReference type="InterPro" id="IPR017853">
    <property type="entry name" value="GH"/>
</dbReference>
<evidence type="ECO:0000313" key="4">
    <source>
        <dbReference type="Proteomes" id="UP000216024"/>
    </source>
</evidence>
<dbReference type="PANTHER" id="PTHR46066:SF2">
    <property type="entry name" value="CHITINASE DOMAIN-CONTAINING PROTEIN 1"/>
    <property type="match status" value="1"/>
</dbReference>
<comment type="caution">
    <text evidence="3">The sequence shown here is derived from an EMBL/GenBank/DDBJ whole genome shotgun (WGS) entry which is preliminary data.</text>
</comment>
<keyword evidence="1" id="KW-0472">Membrane</keyword>
<dbReference type="InterPro" id="IPR011583">
    <property type="entry name" value="Chitinase_II/V-like_cat"/>
</dbReference>
<sequence length="470" mass="55024">MSGKWLVRGILICMIIGVILGGIDFFEEMKIKKVVIDGKLIKEEFILENDNIYVNFDFLKVHLDREMRMNEKRTRAYFKPTYSFKNEEIQSLIYESGVELNVHTLNRDDKNYVPLLDVQKLIGIKVVHDRNKVYINQYDKNEQKKERKKEISKGKITLSWEYVGKKNPNIENEDKIEGLQIVSPTWFNIVNTQGIVVNSGDYKYMKDAKEKGYNIWGLVTNSFNPRLTRAILNDEQVQDKVIAQLILFSEMYDLDGINIDFENIFYEDSGKLTSFVERLRHYTEKGGLILSMDVTVPGGSKQWSLVYNRKELSKHLDYFMLMAYDEHWASSPNSGSVASIGWVERGIKRSLKVIPKEKLVLGIPFYMRVWTEEKLGKKIKISSKAITMSKLENIVDSRELEPVWSEDVAQYYTEYVEGNKTYKIWIEDKKSIEEKVNLAEKYDIAGICAWRKGFEKNEVWEVFEEYLKNN</sequence>
<dbReference type="GO" id="GO:0005975">
    <property type="term" value="P:carbohydrate metabolic process"/>
    <property type="evidence" value="ECO:0007669"/>
    <property type="project" value="InterPro"/>
</dbReference>
<dbReference type="PROSITE" id="PS51910">
    <property type="entry name" value="GH18_2"/>
    <property type="match status" value="1"/>
</dbReference>
<dbReference type="Pfam" id="PF00704">
    <property type="entry name" value="Glyco_hydro_18"/>
    <property type="match status" value="1"/>
</dbReference>
<evidence type="ECO:0000259" key="2">
    <source>
        <dbReference type="PROSITE" id="PS51910"/>
    </source>
</evidence>
<protein>
    <recommendedName>
        <fullName evidence="2">GH18 domain-containing protein</fullName>
    </recommendedName>
</protein>
<gene>
    <name evidence="3" type="ORF">CCE28_14420</name>
</gene>
<dbReference type="SMART" id="SM00636">
    <property type="entry name" value="Glyco_18"/>
    <property type="match status" value="1"/>
</dbReference>